<accession>A0A4R3XZX9</accession>
<dbReference type="OrthoDB" id="9100377at2"/>
<dbReference type="RefSeq" id="WP_124947117.1">
    <property type="nucleotide sequence ID" value="NZ_BHVT01000065.1"/>
</dbReference>
<gene>
    <name evidence="1" type="ORF">EDC63_11623</name>
</gene>
<proteinExistence type="predicted"/>
<dbReference type="EMBL" id="SMCO01000016">
    <property type="protein sequence ID" value="TCV83273.1"/>
    <property type="molecule type" value="Genomic_DNA"/>
</dbReference>
<name>A0A4R3XZX9_9PROT</name>
<organism evidence="1 2">
    <name type="scientific">Sulfurirhabdus autotrophica</name>
    <dbReference type="NCBI Taxonomy" id="1706046"/>
    <lineage>
        <taxon>Bacteria</taxon>
        <taxon>Pseudomonadati</taxon>
        <taxon>Pseudomonadota</taxon>
        <taxon>Betaproteobacteria</taxon>
        <taxon>Nitrosomonadales</taxon>
        <taxon>Sulfuricellaceae</taxon>
        <taxon>Sulfurirhabdus</taxon>
    </lineage>
</organism>
<comment type="caution">
    <text evidence="1">The sequence shown here is derived from an EMBL/GenBank/DDBJ whole genome shotgun (WGS) entry which is preliminary data.</text>
</comment>
<protein>
    <submittedName>
        <fullName evidence="1">Uncharacterized protein</fullName>
    </submittedName>
</protein>
<evidence type="ECO:0000313" key="2">
    <source>
        <dbReference type="Proteomes" id="UP000295367"/>
    </source>
</evidence>
<evidence type="ECO:0000313" key="1">
    <source>
        <dbReference type="EMBL" id="TCV83273.1"/>
    </source>
</evidence>
<keyword evidence="2" id="KW-1185">Reference proteome</keyword>
<sequence length="90" mass="10245">MKNYFEGLDQDDAELIESLSRLTYVLRENRKSLLEQHGVEDEQALLSKIMAGETPEHPAYENYLSACILAETRDAIRNEMSNAVKEAKLS</sequence>
<reference evidence="1 2" key="1">
    <citation type="submission" date="2019-03" db="EMBL/GenBank/DDBJ databases">
        <title>Genomic Encyclopedia of Type Strains, Phase IV (KMG-IV): sequencing the most valuable type-strain genomes for metagenomic binning, comparative biology and taxonomic classification.</title>
        <authorList>
            <person name="Goeker M."/>
        </authorList>
    </citation>
    <scope>NUCLEOTIDE SEQUENCE [LARGE SCALE GENOMIC DNA]</scope>
    <source>
        <strain evidence="1 2">DSM 100309</strain>
    </source>
</reference>
<dbReference type="AlphaFoldDB" id="A0A4R3XZX9"/>
<dbReference type="Proteomes" id="UP000295367">
    <property type="component" value="Unassembled WGS sequence"/>
</dbReference>